<feature type="domain" description="AAA+ ATPase" evidence="1">
    <location>
        <begin position="41"/>
        <end position="210"/>
    </location>
</feature>
<dbReference type="PANTHER" id="PTHR35894">
    <property type="entry name" value="GENERAL SECRETION PATHWAY PROTEIN A-RELATED"/>
    <property type="match status" value="1"/>
</dbReference>
<comment type="caution">
    <text evidence="2">The sequence shown here is derived from an EMBL/GenBank/DDBJ whole genome shotgun (WGS) entry which is preliminary data.</text>
</comment>
<dbReference type="RefSeq" id="WP_154459555.1">
    <property type="nucleotide sequence ID" value="NZ_VUMR01000059.1"/>
</dbReference>
<dbReference type="SUPFAM" id="SSF52540">
    <property type="entry name" value="P-loop containing nucleoside triphosphate hydrolases"/>
    <property type="match status" value="1"/>
</dbReference>
<dbReference type="InterPro" id="IPR052026">
    <property type="entry name" value="ExeA_AAA_ATPase_DNA-bind"/>
</dbReference>
<dbReference type="InterPro" id="IPR049945">
    <property type="entry name" value="AAA_22"/>
</dbReference>
<evidence type="ECO:0000313" key="3">
    <source>
        <dbReference type="Proteomes" id="UP000434241"/>
    </source>
</evidence>
<dbReference type="InterPro" id="IPR003593">
    <property type="entry name" value="AAA+_ATPase"/>
</dbReference>
<protein>
    <submittedName>
        <fullName evidence="2">AAA family ATPase</fullName>
    </submittedName>
</protein>
<evidence type="ECO:0000259" key="1">
    <source>
        <dbReference type="SMART" id="SM00382"/>
    </source>
</evidence>
<accession>A0A6N7V594</accession>
<evidence type="ECO:0000313" key="2">
    <source>
        <dbReference type="EMBL" id="MSS56996.1"/>
    </source>
</evidence>
<reference evidence="2 3" key="1">
    <citation type="submission" date="2019-08" db="EMBL/GenBank/DDBJ databases">
        <title>In-depth cultivation of the pig gut microbiome towards novel bacterial diversity and tailored functional studies.</title>
        <authorList>
            <person name="Wylensek D."/>
            <person name="Hitch T.C.A."/>
            <person name="Clavel T."/>
        </authorList>
    </citation>
    <scope>NUCLEOTIDE SEQUENCE [LARGE SCALE GENOMIC DNA]</scope>
    <source>
        <strain evidence="2 3">LKV-472-APC-3</strain>
    </source>
</reference>
<name>A0A6N7V594_9FIRM</name>
<dbReference type="AlphaFoldDB" id="A0A6N7V594"/>
<dbReference type="SMART" id="SM00382">
    <property type="entry name" value="AAA"/>
    <property type="match status" value="1"/>
</dbReference>
<dbReference type="Pfam" id="PF13401">
    <property type="entry name" value="AAA_22"/>
    <property type="match status" value="1"/>
</dbReference>
<proteinExistence type="predicted"/>
<sequence length="267" mass="30674">MNYTGRYGLEINPFIKNGKDVLVETNEYKEVKFRLNYLLQTKGFGVLTGGAGRGKTTSVRQWANELNPAAYKVVYISLSTVTVIEFYRQMALNLGIEPYYKKVDNFRAIQTIIEKYKREKRITPVFIFDEANYMKSGILNDLKILFNFEMDSKDYAVVLLVGLPQLNNQLRLSSHEPLRQRIIMSHNLENLNEEEAKRYIKEKLDGVGCHQEVFDNNALTAIINASNGIPRMINQICNKSLLIGEQKQEMIISMETVMDAINDNELS</sequence>
<organism evidence="2 3">
    <name type="scientific">Holdemanella porci</name>
    <dbReference type="NCBI Taxonomy" id="2652276"/>
    <lineage>
        <taxon>Bacteria</taxon>
        <taxon>Bacillati</taxon>
        <taxon>Bacillota</taxon>
        <taxon>Erysipelotrichia</taxon>
        <taxon>Erysipelotrichales</taxon>
        <taxon>Erysipelotrichaceae</taxon>
        <taxon>Holdemanella</taxon>
    </lineage>
</organism>
<dbReference type="GO" id="GO:0016887">
    <property type="term" value="F:ATP hydrolysis activity"/>
    <property type="evidence" value="ECO:0007669"/>
    <property type="project" value="InterPro"/>
</dbReference>
<gene>
    <name evidence="2" type="ORF">FYJ55_08930</name>
</gene>
<dbReference type="GeneID" id="93159405"/>
<dbReference type="Proteomes" id="UP000434241">
    <property type="component" value="Unassembled WGS sequence"/>
</dbReference>
<dbReference type="Gene3D" id="3.40.50.300">
    <property type="entry name" value="P-loop containing nucleotide triphosphate hydrolases"/>
    <property type="match status" value="1"/>
</dbReference>
<keyword evidence="3" id="KW-1185">Reference proteome</keyword>
<dbReference type="PANTHER" id="PTHR35894:SF1">
    <property type="entry name" value="PHOSPHORIBULOKINASE _ URIDINE KINASE FAMILY"/>
    <property type="match status" value="1"/>
</dbReference>
<dbReference type="InterPro" id="IPR027417">
    <property type="entry name" value="P-loop_NTPase"/>
</dbReference>
<dbReference type="EMBL" id="VUMR01000059">
    <property type="protein sequence ID" value="MSS56996.1"/>
    <property type="molecule type" value="Genomic_DNA"/>
</dbReference>